<dbReference type="Pfam" id="PF12392">
    <property type="entry name" value="DUF3656"/>
    <property type="match status" value="1"/>
</dbReference>
<evidence type="ECO:0000313" key="2">
    <source>
        <dbReference type="EMBL" id="GIM28694.1"/>
    </source>
</evidence>
<dbReference type="InterPro" id="IPR001539">
    <property type="entry name" value="Peptidase_U32"/>
</dbReference>
<evidence type="ECO:0000313" key="3">
    <source>
        <dbReference type="Proteomes" id="UP000679179"/>
    </source>
</evidence>
<name>A0A919VE32_9CLOT</name>
<sequence>MNKIELLAPAGSKESLYAAINKGADAVYLGGTKFSARAYASNFDEKTLEEAVDYAHMYGVKVYITINTLIKEKELREVLEYVGFLYKIGVDALIIQDLGVFNEIKKKFPDFELHASTQMTIHNGEGALFLKENGFHRVVLSRELSLDEIKYISKELKIETEIFVHGALCICYSGQCLMSSIIGGRSGNRGRCAQSCRLPYSIIKKGSGELYKGYLLSPKDMCTIDDIEDIIESETDSLKIEGRMKRPEYVAGVVESYKEAIENYYIKKHSNTENHKKVLMKLFNREGFSKAYLYKNVGKDMMAFNMPKNTGVFVGIIDSNGEVDLVEDVSLGDGIRCGENGFTVSKILKNNKEVLKAFKGESVKIFPKNYRKGDYIYKTSDVELLEKLKSSYLNPFGKKILINAEVEFEIGKPLSIKTVYNGVEFDVQGDLVQEALKKPLSIEKIKENLGKSGDIPYKIENIKFSSFDEGFLPISSLNNARREILQKIISFEIEKYKRQVPVKSYLNDRTLKDKKYAFPEFTYVINTKEQLRALMDLNIENIVIDVFDKSYGTIKIEDLDKLDLTKVYIKIPNIIKKEFNFICDILDKYIKDIKGIVTANVGIISRYKGRTEIIGDYKLNIFNSSSAEFYSNHIDLIPISVELNRKEVIDVVKNCNHELQQMIYGKVEMMVSEYCPIGSTFGGKCENKQCDEPCVSADFELEDRMKERFVVKTDRFCRSHIYNNVPTNLIEELEELKNIGIAYFRVDFVDEDYEEVIKVIKMLQGSLEVYSSKYTKGHYRRGVE</sequence>
<dbReference type="PANTHER" id="PTHR30217:SF10">
    <property type="entry name" value="23S RRNA 5-HYDROXYCYTIDINE C2501 SYNTHASE"/>
    <property type="match status" value="1"/>
</dbReference>
<evidence type="ECO:0000259" key="1">
    <source>
        <dbReference type="Pfam" id="PF12392"/>
    </source>
</evidence>
<gene>
    <name evidence="2" type="ORF">CPJCM30710_13600</name>
</gene>
<reference evidence="2" key="1">
    <citation type="submission" date="2021-03" db="EMBL/GenBank/DDBJ databases">
        <title>Taxonomic study of Clostridium polyendosporum from meadow-gley soil under rice.</title>
        <authorList>
            <person name="Kobayashi H."/>
            <person name="Tanizawa Y."/>
            <person name="Yagura M."/>
        </authorList>
    </citation>
    <scope>NUCLEOTIDE SEQUENCE</scope>
    <source>
        <strain evidence="2">JCM 30710</strain>
    </source>
</reference>
<dbReference type="Proteomes" id="UP000679179">
    <property type="component" value="Unassembled WGS sequence"/>
</dbReference>
<comment type="caution">
    <text evidence="2">The sequence shown here is derived from an EMBL/GenBank/DDBJ whole genome shotgun (WGS) entry which is preliminary data.</text>
</comment>
<dbReference type="InterPro" id="IPR020988">
    <property type="entry name" value="Pept_U32_collagenase"/>
</dbReference>
<feature type="domain" description="Peptidase U32 collagenase" evidence="1">
    <location>
        <begin position="376"/>
        <end position="488"/>
    </location>
</feature>
<proteinExistence type="predicted"/>
<dbReference type="AlphaFoldDB" id="A0A919VE32"/>
<keyword evidence="3" id="KW-1185">Reference proteome</keyword>
<dbReference type="EMBL" id="BOPZ01000008">
    <property type="protein sequence ID" value="GIM28694.1"/>
    <property type="molecule type" value="Genomic_DNA"/>
</dbReference>
<dbReference type="PANTHER" id="PTHR30217">
    <property type="entry name" value="PEPTIDASE U32 FAMILY"/>
    <property type="match status" value="1"/>
</dbReference>
<dbReference type="PROSITE" id="PS01276">
    <property type="entry name" value="PEPTIDASE_U32"/>
    <property type="match status" value="1"/>
</dbReference>
<protein>
    <submittedName>
        <fullName evidence="2">Peptidase U32</fullName>
    </submittedName>
</protein>
<dbReference type="InterPro" id="IPR051454">
    <property type="entry name" value="RNA/ubiquinone_mod_enzymes"/>
</dbReference>
<accession>A0A919VE32</accession>
<dbReference type="Pfam" id="PF01136">
    <property type="entry name" value="Peptidase_U32"/>
    <property type="match status" value="2"/>
</dbReference>
<dbReference type="RefSeq" id="WP_212903415.1">
    <property type="nucleotide sequence ID" value="NZ_BOPZ01000008.1"/>
</dbReference>
<organism evidence="2 3">
    <name type="scientific">Clostridium polyendosporum</name>
    <dbReference type="NCBI Taxonomy" id="69208"/>
    <lineage>
        <taxon>Bacteria</taxon>
        <taxon>Bacillati</taxon>
        <taxon>Bacillota</taxon>
        <taxon>Clostridia</taxon>
        <taxon>Eubacteriales</taxon>
        <taxon>Clostridiaceae</taxon>
        <taxon>Clostridium</taxon>
    </lineage>
</organism>